<organism evidence="2 3">
    <name type="scientific">Mucilaginibacter antarcticus</name>
    <dbReference type="NCBI Taxonomy" id="1855725"/>
    <lineage>
        <taxon>Bacteria</taxon>
        <taxon>Pseudomonadati</taxon>
        <taxon>Bacteroidota</taxon>
        <taxon>Sphingobacteriia</taxon>
        <taxon>Sphingobacteriales</taxon>
        <taxon>Sphingobacteriaceae</taxon>
        <taxon>Mucilaginibacter</taxon>
    </lineage>
</organism>
<evidence type="ECO:0008006" key="4">
    <source>
        <dbReference type="Google" id="ProtNLM"/>
    </source>
</evidence>
<keyword evidence="3" id="KW-1185">Reference proteome</keyword>
<gene>
    <name evidence="2" type="ORF">ACFSYC_17195</name>
</gene>
<dbReference type="Proteomes" id="UP001597601">
    <property type="component" value="Unassembled WGS sequence"/>
</dbReference>
<dbReference type="PROSITE" id="PS51257">
    <property type="entry name" value="PROKAR_LIPOPROTEIN"/>
    <property type="match status" value="1"/>
</dbReference>
<evidence type="ECO:0000313" key="3">
    <source>
        <dbReference type="Proteomes" id="UP001597601"/>
    </source>
</evidence>
<dbReference type="EMBL" id="JBHUON010000026">
    <property type="protein sequence ID" value="MFD2866435.1"/>
    <property type="molecule type" value="Genomic_DNA"/>
</dbReference>
<proteinExistence type="predicted"/>
<sequence>MENRKYALIFLFLLIACGSRAQSINSFEQADSLSNAQYLAGNWGQLLQTGKYAIAAGYDSPALRQRLGYAQMLSGDYGKAIHEYNTVLKNDSYNTTARYYAYLCSQYLNQEAGASFHAAYLDPTQQNYERLTPFGLLNAGVENSVKFNDNTYRGTANYTRVYLTNRLSWHWQLTQSVAYFKQDFYNTPVAVPKSSLFANQNSANTQAEYYGRLTYSLNANLQLAGVYHYLKSNFLNSSYNNHIGSLGLRYNGTHIALQGDVNTGTMIGGRLNQYSASLTFYPAGNLNIYTFSRGSYLDQNGNGTGIFAQSVGYKLTNTLWAETAATFGNLNNYIDVDGLYIYNAIDPTKLKLGQTFFYRLGKHAQLQLNYTYEQKEDNIHSLTYNQHALTTGLLWKF</sequence>
<evidence type="ECO:0000313" key="2">
    <source>
        <dbReference type="EMBL" id="MFD2866435.1"/>
    </source>
</evidence>
<dbReference type="SUPFAM" id="SSF48452">
    <property type="entry name" value="TPR-like"/>
    <property type="match status" value="1"/>
</dbReference>
<protein>
    <recommendedName>
        <fullName evidence="4">OmpL-like beta-barrel porin-2</fullName>
    </recommendedName>
</protein>
<feature type="signal peptide" evidence="1">
    <location>
        <begin position="1"/>
        <end position="21"/>
    </location>
</feature>
<keyword evidence="1" id="KW-0732">Signal</keyword>
<reference evidence="3" key="1">
    <citation type="journal article" date="2019" name="Int. J. Syst. Evol. Microbiol.">
        <title>The Global Catalogue of Microorganisms (GCM) 10K type strain sequencing project: providing services to taxonomists for standard genome sequencing and annotation.</title>
        <authorList>
            <consortium name="The Broad Institute Genomics Platform"/>
            <consortium name="The Broad Institute Genome Sequencing Center for Infectious Disease"/>
            <person name="Wu L."/>
            <person name="Ma J."/>
        </authorList>
    </citation>
    <scope>NUCLEOTIDE SEQUENCE [LARGE SCALE GENOMIC DNA]</scope>
    <source>
        <strain evidence="3">KCTC 52232</strain>
    </source>
</reference>
<evidence type="ECO:0000256" key="1">
    <source>
        <dbReference type="SAM" id="SignalP"/>
    </source>
</evidence>
<feature type="chain" id="PRO_5046559087" description="OmpL-like beta-barrel porin-2" evidence="1">
    <location>
        <begin position="22"/>
        <end position="397"/>
    </location>
</feature>
<accession>A0ABW5XSL7</accession>
<comment type="caution">
    <text evidence="2">The sequence shown here is derived from an EMBL/GenBank/DDBJ whole genome shotgun (WGS) entry which is preliminary data.</text>
</comment>
<name>A0ABW5XSL7_9SPHI</name>
<dbReference type="Gene3D" id="1.25.40.10">
    <property type="entry name" value="Tetratricopeptide repeat domain"/>
    <property type="match status" value="1"/>
</dbReference>
<dbReference type="RefSeq" id="WP_377130062.1">
    <property type="nucleotide sequence ID" value="NZ_JBHUON010000026.1"/>
</dbReference>
<dbReference type="InterPro" id="IPR011990">
    <property type="entry name" value="TPR-like_helical_dom_sf"/>
</dbReference>